<protein>
    <recommendedName>
        <fullName evidence="3">DNA-binding protein</fullName>
    </recommendedName>
</protein>
<evidence type="ECO:0000313" key="1">
    <source>
        <dbReference type="EMBL" id="TDD22259.1"/>
    </source>
</evidence>
<sequence>MAKEDVSEAVQSALADLEHAFDAAREAINAEPDHDRAYVGATELVETLRRLFEASGDQRAMSAARIFEREQLSLAGLADRISVSKARAAQLMKTAKDASDRHGSAKEAS</sequence>
<dbReference type="OrthoDB" id="3541091at2"/>
<evidence type="ECO:0008006" key="3">
    <source>
        <dbReference type="Google" id="ProtNLM"/>
    </source>
</evidence>
<dbReference type="AlphaFoldDB" id="A0A4R4WWU7"/>
<gene>
    <name evidence="1" type="ORF">E1294_12445</name>
</gene>
<dbReference type="EMBL" id="SMKP01000027">
    <property type="protein sequence ID" value="TDD22259.1"/>
    <property type="molecule type" value="Genomic_DNA"/>
</dbReference>
<proteinExistence type="predicted"/>
<evidence type="ECO:0000313" key="2">
    <source>
        <dbReference type="Proteomes" id="UP000294543"/>
    </source>
</evidence>
<organism evidence="1 2">
    <name type="scientific">Nonomuraea diastatica</name>
    <dbReference type="NCBI Taxonomy" id="1848329"/>
    <lineage>
        <taxon>Bacteria</taxon>
        <taxon>Bacillati</taxon>
        <taxon>Actinomycetota</taxon>
        <taxon>Actinomycetes</taxon>
        <taxon>Streptosporangiales</taxon>
        <taxon>Streptosporangiaceae</taxon>
        <taxon>Nonomuraea</taxon>
    </lineage>
</organism>
<reference evidence="1 2" key="1">
    <citation type="submission" date="2019-03" db="EMBL/GenBank/DDBJ databases">
        <title>Draft genome sequences of novel Actinobacteria.</title>
        <authorList>
            <person name="Sahin N."/>
            <person name="Ay H."/>
            <person name="Saygin H."/>
        </authorList>
    </citation>
    <scope>NUCLEOTIDE SEQUENCE [LARGE SCALE GENOMIC DNA]</scope>
    <source>
        <strain evidence="1 2">KC712</strain>
    </source>
</reference>
<dbReference type="Proteomes" id="UP000294543">
    <property type="component" value="Unassembled WGS sequence"/>
</dbReference>
<accession>A0A4R4WWU7</accession>
<keyword evidence="2" id="KW-1185">Reference proteome</keyword>
<name>A0A4R4WWU7_9ACTN</name>
<dbReference type="RefSeq" id="WP_132507993.1">
    <property type="nucleotide sequence ID" value="NZ_SMKP01000027.1"/>
</dbReference>
<comment type="caution">
    <text evidence="1">The sequence shown here is derived from an EMBL/GenBank/DDBJ whole genome shotgun (WGS) entry which is preliminary data.</text>
</comment>